<dbReference type="GO" id="GO:0005509">
    <property type="term" value="F:calcium ion binding"/>
    <property type="evidence" value="ECO:0007669"/>
    <property type="project" value="InterPro"/>
</dbReference>
<dbReference type="EMBL" id="JTDY01000054">
    <property type="protein sequence ID" value="KOB79146.1"/>
    <property type="molecule type" value="Genomic_DNA"/>
</dbReference>
<keyword evidence="2" id="KW-0662">Pyridine nucleotide biosynthesis</keyword>
<dbReference type="InterPro" id="IPR000868">
    <property type="entry name" value="Isochorismatase-like_dom"/>
</dbReference>
<dbReference type="STRING" id="104452.A0A0L7LVF6"/>
<dbReference type="InterPro" id="IPR018247">
    <property type="entry name" value="EF_Hand_1_Ca_BS"/>
</dbReference>
<feature type="domain" description="EF-hand" evidence="9">
    <location>
        <begin position="13"/>
        <end position="48"/>
    </location>
</feature>
<evidence type="ECO:0000259" key="9">
    <source>
        <dbReference type="PROSITE" id="PS50222"/>
    </source>
</evidence>
<evidence type="ECO:0000313" key="11">
    <source>
        <dbReference type="Proteomes" id="UP000037510"/>
    </source>
</evidence>
<comment type="pathway">
    <text evidence="6">Cofactor biosynthesis; nicotinate biosynthesis; nicotinate from nicotinamide: step 1/1.</text>
</comment>
<dbReference type="PROSITE" id="PS00018">
    <property type="entry name" value="EF_HAND_1"/>
    <property type="match status" value="1"/>
</dbReference>
<dbReference type="SUPFAM" id="SSF47473">
    <property type="entry name" value="EF-hand"/>
    <property type="match status" value="1"/>
</dbReference>
<evidence type="ECO:0000256" key="2">
    <source>
        <dbReference type="ARBA" id="ARBA00022642"/>
    </source>
</evidence>
<name>A0A0L7LVF6_OPEBR</name>
<dbReference type="Gene3D" id="3.40.50.850">
    <property type="entry name" value="Isochorismatase-like"/>
    <property type="match status" value="2"/>
</dbReference>
<dbReference type="InterPro" id="IPR002048">
    <property type="entry name" value="EF_hand_dom"/>
</dbReference>
<dbReference type="InterPro" id="IPR011992">
    <property type="entry name" value="EF-hand-dom_pair"/>
</dbReference>
<dbReference type="PROSITE" id="PS50222">
    <property type="entry name" value="EF_HAND_2"/>
    <property type="match status" value="1"/>
</dbReference>
<dbReference type="Proteomes" id="UP000037510">
    <property type="component" value="Unassembled WGS sequence"/>
</dbReference>
<gene>
    <name evidence="10" type="ORF">OBRU01_00996</name>
</gene>
<evidence type="ECO:0000256" key="7">
    <source>
        <dbReference type="ARBA" id="ARBA00039017"/>
    </source>
</evidence>
<organism evidence="10 11">
    <name type="scientific">Operophtera brumata</name>
    <name type="common">Winter moth</name>
    <name type="synonym">Phalaena brumata</name>
    <dbReference type="NCBI Taxonomy" id="104452"/>
    <lineage>
        <taxon>Eukaryota</taxon>
        <taxon>Metazoa</taxon>
        <taxon>Ecdysozoa</taxon>
        <taxon>Arthropoda</taxon>
        <taxon>Hexapoda</taxon>
        <taxon>Insecta</taxon>
        <taxon>Pterygota</taxon>
        <taxon>Neoptera</taxon>
        <taxon>Endopterygota</taxon>
        <taxon>Lepidoptera</taxon>
        <taxon>Glossata</taxon>
        <taxon>Ditrysia</taxon>
        <taxon>Geometroidea</taxon>
        <taxon>Geometridae</taxon>
        <taxon>Larentiinae</taxon>
        <taxon>Operophtera</taxon>
    </lineage>
</organism>
<dbReference type="PANTHER" id="PTHR11080:SF2">
    <property type="entry name" value="LD05707P"/>
    <property type="match status" value="1"/>
</dbReference>
<dbReference type="PANTHER" id="PTHR11080">
    <property type="entry name" value="PYRAZINAMIDASE/NICOTINAMIDASE"/>
    <property type="match status" value="1"/>
</dbReference>
<dbReference type="Pfam" id="PF00036">
    <property type="entry name" value="EF-hand_1"/>
    <property type="match status" value="1"/>
</dbReference>
<dbReference type="InterPro" id="IPR036380">
    <property type="entry name" value="Isochorismatase-like_sf"/>
</dbReference>
<keyword evidence="11" id="KW-1185">Reference proteome</keyword>
<keyword evidence="5" id="KW-0106">Calcium</keyword>
<evidence type="ECO:0000313" key="10">
    <source>
        <dbReference type="EMBL" id="KOB79146.1"/>
    </source>
</evidence>
<evidence type="ECO:0000256" key="4">
    <source>
        <dbReference type="ARBA" id="ARBA00022801"/>
    </source>
</evidence>
<proteinExistence type="inferred from homology"/>
<dbReference type="GO" id="GO:0008936">
    <property type="term" value="F:nicotinamidase activity"/>
    <property type="evidence" value="ECO:0007669"/>
    <property type="project" value="UniProtKB-EC"/>
</dbReference>
<dbReference type="Pfam" id="PF00857">
    <property type="entry name" value="Isochorismatase"/>
    <property type="match status" value="2"/>
</dbReference>
<keyword evidence="4" id="KW-0378">Hydrolase</keyword>
<dbReference type="EC" id="3.5.1.19" evidence="7"/>
<dbReference type="SUPFAM" id="SSF52499">
    <property type="entry name" value="Isochorismatase-like hydrolases"/>
    <property type="match status" value="2"/>
</dbReference>
<dbReference type="AlphaFoldDB" id="A0A0L7LVF6"/>
<evidence type="ECO:0000256" key="5">
    <source>
        <dbReference type="ARBA" id="ARBA00022837"/>
    </source>
</evidence>
<dbReference type="GO" id="GO:0019363">
    <property type="term" value="P:pyridine nucleotide biosynthetic process"/>
    <property type="evidence" value="ECO:0007669"/>
    <property type="project" value="UniProtKB-KW"/>
</dbReference>
<comment type="similarity">
    <text evidence="1">Belongs to the isochorismatase family.</text>
</comment>
<accession>A0A0L7LVF6</accession>
<reference evidence="10 11" key="1">
    <citation type="journal article" date="2015" name="Genome Biol. Evol.">
        <title>The genome of winter moth (Operophtera brumata) provides a genomic perspective on sexual dimorphism and phenology.</title>
        <authorList>
            <person name="Derks M.F."/>
            <person name="Smit S."/>
            <person name="Salis L."/>
            <person name="Schijlen E."/>
            <person name="Bossers A."/>
            <person name="Mateman C."/>
            <person name="Pijl A.S."/>
            <person name="de Ridder D."/>
            <person name="Groenen M.A."/>
            <person name="Visser M.E."/>
            <person name="Megens H.J."/>
        </authorList>
    </citation>
    <scope>NUCLEOTIDE SEQUENCE [LARGE SCALE GENOMIC DNA]</scope>
    <source>
        <strain evidence="10">WM2013NL</strain>
        <tissue evidence="10">Head and thorax</tissue>
    </source>
</reference>
<sequence>MSEVVNGSPVDETCLADMDACYETFDKDGDGKLNLEEFRLICKALFRNDKGHIYPLSEDKARRVFQVSADKAQAYDTVVFAGPPPMKQRLWPRHCVQDTWGAELHSQLKMVEGAVKVYKGTNPEVDSYSVFWDNKKLTDTSLSTQLRLRHATDIYICGLAYDVCVGTYMYTSLSTQLRLRHATDIYICGLAYDVCVGTYMYTSLSTQLRLRHATDIYICGLAYDVCVGTYMYTSLSTQLRLRHATDIYICGLAFDVCVGATIADALAIGYRAVLIEDASRGVDLTDIESTKRTILNNSGVIVNSEQVPTTHDHLKHYFTIADALAIGYRAVLIEDASRGVDLADIESTKRTILNNSGDG</sequence>
<dbReference type="InterPro" id="IPR052347">
    <property type="entry name" value="Isochorismatase_Nicotinamidase"/>
</dbReference>
<dbReference type="SMART" id="SM00054">
    <property type="entry name" value="EFh"/>
    <property type="match status" value="1"/>
</dbReference>
<comment type="caution">
    <text evidence="10">The sequence shown here is derived from an EMBL/GenBank/DDBJ whole genome shotgun (WGS) entry which is preliminary data.</text>
</comment>
<evidence type="ECO:0000256" key="1">
    <source>
        <dbReference type="ARBA" id="ARBA00006336"/>
    </source>
</evidence>
<keyword evidence="3" id="KW-0479">Metal-binding</keyword>
<evidence type="ECO:0000256" key="3">
    <source>
        <dbReference type="ARBA" id="ARBA00022723"/>
    </source>
</evidence>
<evidence type="ECO:0000256" key="8">
    <source>
        <dbReference type="ARBA" id="ARBA00043224"/>
    </source>
</evidence>
<protein>
    <recommendedName>
        <fullName evidence="7">nicotinamidase</fullName>
        <ecNumber evidence="7">3.5.1.19</ecNumber>
    </recommendedName>
    <alternativeName>
        <fullName evidence="8">Nicotinamide deamidase</fullName>
    </alternativeName>
</protein>
<evidence type="ECO:0000256" key="6">
    <source>
        <dbReference type="ARBA" id="ARBA00037900"/>
    </source>
</evidence>